<evidence type="ECO:0000256" key="7">
    <source>
        <dbReference type="ARBA" id="ARBA00023002"/>
    </source>
</evidence>
<evidence type="ECO:0000259" key="11">
    <source>
        <dbReference type="Pfam" id="PF02558"/>
    </source>
</evidence>
<dbReference type="InterPro" id="IPR013752">
    <property type="entry name" value="KPA_reductase"/>
</dbReference>
<evidence type="ECO:0000313" key="13">
    <source>
        <dbReference type="EMBL" id="MCE2595887.1"/>
    </source>
</evidence>
<proteinExistence type="inferred from homology"/>
<keyword evidence="6 10" id="KW-0521">NADP</keyword>
<evidence type="ECO:0000256" key="3">
    <source>
        <dbReference type="ARBA" id="ARBA00013014"/>
    </source>
</evidence>
<comment type="caution">
    <text evidence="13">The sequence shown here is derived from an EMBL/GenBank/DDBJ whole genome shotgun (WGS) entry which is preliminary data.</text>
</comment>
<name>A0ABS8WCN1_9GAMM</name>
<evidence type="ECO:0000256" key="9">
    <source>
        <dbReference type="ARBA" id="ARBA00048793"/>
    </source>
</evidence>
<dbReference type="EMBL" id="JAIMJA010000014">
    <property type="protein sequence ID" value="MCE2595887.1"/>
    <property type="molecule type" value="Genomic_DNA"/>
</dbReference>
<dbReference type="InterPro" id="IPR013332">
    <property type="entry name" value="KPR_N"/>
</dbReference>
<feature type="domain" description="Ketopantoate reductase C-terminal" evidence="12">
    <location>
        <begin position="170"/>
        <end position="292"/>
    </location>
</feature>
<dbReference type="Gene3D" id="1.10.1040.10">
    <property type="entry name" value="N-(1-d-carboxylethyl)-l-norvaline Dehydrogenase, domain 2"/>
    <property type="match status" value="1"/>
</dbReference>
<sequence length="300" mass="32634">MNWQILGAGAIGSLFASHLAQQNQRITLLTKMQQLGQSLALTKQDGTTYTYSLNAFTQVQDDTQVLLVCLKAFQVLPAITALTDSLPRTTSLVLMHNGMGTLEPLTKLLPEQTIFSATTTHGALLTAPFSVTHTGAGSTIIGGNEKDKALGQAITAQLNDALPNASWSDDITHKLWLKLAINCAINPLTAIHQVKNGALLQPQFKPVLAQICQEFCQVATRQGLTFSAEELLQQVRQVAHATGNNYSSMNRDIHHGRRSENDAILGYLLQCAAQHQLHLPLCQQLYQQVQQLSYSPNASG</sequence>
<keyword evidence="5 10" id="KW-0566">Pantothenate biosynthesis</keyword>
<dbReference type="PANTHER" id="PTHR43765:SF2">
    <property type="entry name" value="2-DEHYDROPANTOATE 2-REDUCTASE"/>
    <property type="match status" value="1"/>
</dbReference>
<dbReference type="InterPro" id="IPR036291">
    <property type="entry name" value="NAD(P)-bd_dom_sf"/>
</dbReference>
<evidence type="ECO:0000256" key="4">
    <source>
        <dbReference type="ARBA" id="ARBA00019465"/>
    </source>
</evidence>
<reference evidence="13 14" key="1">
    <citation type="journal article" date="2022" name="Environ. Microbiol. Rep.">
        <title>Eco-phylogenetic analyses reveal divergent evolution of vitamin B12 metabolism in the marine bacterial family 'Psychromonadaceae'.</title>
        <authorList>
            <person name="Jin X."/>
            <person name="Yang Y."/>
            <person name="Cao H."/>
            <person name="Gao B."/>
            <person name="Zhao Z."/>
        </authorList>
    </citation>
    <scope>NUCLEOTIDE SEQUENCE [LARGE SCALE GENOMIC DNA]</scope>
    <source>
        <strain evidence="13 14">MKS20</strain>
    </source>
</reference>
<gene>
    <name evidence="13" type="ORF">K6Y31_13825</name>
</gene>
<accession>A0ABS8WCN1</accession>
<feature type="domain" description="Ketopantoate reductase N-terminal" evidence="11">
    <location>
        <begin position="4"/>
        <end position="143"/>
    </location>
</feature>
<evidence type="ECO:0000256" key="8">
    <source>
        <dbReference type="ARBA" id="ARBA00032024"/>
    </source>
</evidence>
<comment type="catalytic activity">
    <reaction evidence="9 10">
        <text>(R)-pantoate + NADP(+) = 2-dehydropantoate + NADPH + H(+)</text>
        <dbReference type="Rhea" id="RHEA:16233"/>
        <dbReference type="ChEBI" id="CHEBI:11561"/>
        <dbReference type="ChEBI" id="CHEBI:15378"/>
        <dbReference type="ChEBI" id="CHEBI:15980"/>
        <dbReference type="ChEBI" id="CHEBI:57783"/>
        <dbReference type="ChEBI" id="CHEBI:58349"/>
        <dbReference type="EC" id="1.1.1.169"/>
    </reaction>
</comment>
<organism evidence="13 14">
    <name type="scientific">Motilimonas cestriensis</name>
    <dbReference type="NCBI Taxonomy" id="2742685"/>
    <lineage>
        <taxon>Bacteria</taxon>
        <taxon>Pseudomonadati</taxon>
        <taxon>Pseudomonadota</taxon>
        <taxon>Gammaproteobacteria</taxon>
        <taxon>Alteromonadales</taxon>
        <taxon>Alteromonadales genera incertae sedis</taxon>
        <taxon>Motilimonas</taxon>
    </lineage>
</organism>
<comment type="function">
    <text evidence="10">Catalyzes the NADPH-dependent reduction of ketopantoate into pantoic acid.</text>
</comment>
<dbReference type="SUPFAM" id="SSF48179">
    <property type="entry name" value="6-phosphogluconate dehydrogenase C-terminal domain-like"/>
    <property type="match status" value="1"/>
</dbReference>
<dbReference type="InterPro" id="IPR013328">
    <property type="entry name" value="6PGD_dom2"/>
</dbReference>
<dbReference type="Proteomes" id="UP001201273">
    <property type="component" value="Unassembled WGS sequence"/>
</dbReference>
<comment type="pathway">
    <text evidence="1 10">Cofactor biosynthesis; (R)-pantothenate biosynthesis; (R)-pantoate from 3-methyl-2-oxobutanoate: step 2/2.</text>
</comment>
<evidence type="ECO:0000256" key="6">
    <source>
        <dbReference type="ARBA" id="ARBA00022857"/>
    </source>
</evidence>
<keyword evidence="7 10" id="KW-0560">Oxidoreductase</keyword>
<dbReference type="InterPro" id="IPR050838">
    <property type="entry name" value="Ketopantoate_reductase"/>
</dbReference>
<evidence type="ECO:0000256" key="5">
    <source>
        <dbReference type="ARBA" id="ARBA00022655"/>
    </source>
</evidence>
<evidence type="ECO:0000313" key="14">
    <source>
        <dbReference type="Proteomes" id="UP001201273"/>
    </source>
</evidence>
<protein>
    <recommendedName>
        <fullName evidence="4 10">2-dehydropantoate 2-reductase</fullName>
        <ecNumber evidence="3 10">1.1.1.169</ecNumber>
    </recommendedName>
    <alternativeName>
        <fullName evidence="8 10">Ketopantoate reductase</fullName>
    </alternativeName>
</protein>
<dbReference type="InterPro" id="IPR003710">
    <property type="entry name" value="ApbA"/>
</dbReference>
<keyword evidence="14" id="KW-1185">Reference proteome</keyword>
<evidence type="ECO:0000256" key="2">
    <source>
        <dbReference type="ARBA" id="ARBA00007870"/>
    </source>
</evidence>
<dbReference type="RefSeq" id="WP_233053553.1">
    <property type="nucleotide sequence ID" value="NZ_JAIMJA010000014.1"/>
</dbReference>
<dbReference type="Pfam" id="PF02558">
    <property type="entry name" value="ApbA"/>
    <property type="match status" value="1"/>
</dbReference>
<comment type="similarity">
    <text evidence="2 10">Belongs to the ketopantoate reductase family.</text>
</comment>
<dbReference type="SUPFAM" id="SSF51735">
    <property type="entry name" value="NAD(P)-binding Rossmann-fold domains"/>
    <property type="match status" value="1"/>
</dbReference>
<dbReference type="InterPro" id="IPR008927">
    <property type="entry name" value="6-PGluconate_DH-like_C_sf"/>
</dbReference>
<evidence type="ECO:0000256" key="10">
    <source>
        <dbReference type="RuleBase" id="RU362068"/>
    </source>
</evidence>
<dbReference type="PANTHER" id="PTHR43765">
    <property type="entry name" value="2-DEHYDROPANTOATE 2-REDUCTASE-RELATED"/>
    <property type="match status" value="1"/>
</dbReference>
<evidence type="ECO:0000259" key="12">
    <source>
        <dbReference type="Pfam" id="PF08546"/>
    </source>
</evidence>
<dbReference type="Pfam" id="PF08546">
    <property type="entry name" value="ApbA_C"/>
    <property type="match status" value="1"/>
</dbReference>
<dbReference type="EC" id="1.1.1.169" evidence="3 10"/>
<evidence type="ECO:0000256" key="1">
    <source>
        <dbReference type="ARBA" id="ARBA00004994"/>
    </source>
</evidence>
<dbReference type="Gene3D" id="3.40.50.720">
    <property type="entry name" value="NAD(P)-binding Rossmann-like Domain"/>
    <property type="match status" value="1"/>
</dbReference>
<dbReference type="NCBIfam" id="TIGR00745">
    <property type="entry name" value="apbA_panE"/>
    <property type="match status" value="1"/>
</dbReference>